<feature type="domain" description="DUF397" evidence="1">
    <location>
        <begin position="30"/>
        <end position="81"/>
    </location>
</feature>
<protein>
    <submittedName>
        <fullName evidence="2">DUF397 domain-containing protein</fullName>
    </submittedName>
</protein>
<reference evidence="2 3" key="1">
    <citation type="submission" date="2017-07" db="EMBL/GenBank/DDBJ databases">
        <title>Amycolatopsis antarcticus sp. nov., isolated from the surface of an Antarcticus brown macroalga.</title>
        <authorList>
            <person name="Wang J."/>
            <person name="Leiva S."/>
            <person name="Huang J."/>
            <person name="Huang Y."/>
        </authorList>
    </citation>
    <scope>NUCLEOTIDE SEQUENCE [LARGE SCALE GENOMIC DNA]</scope>
    <source>
        <strain evidence="2 3">AU-G6</strain>
    </source>
</reference>
<dbReference type="Proteomes" id="UP000242444">
    <property type="component" value="Unassembled WGS sequence"/>
</dbReference>
<keyword evidence="3" id="KW-1185">Reference proteome</keyword>
<dbReference type="InParanoid" id="A0A263CXH9"/>
<dbReference type="Pfam" id="PF04149">
    <property type="entry name" value="DUF397"/>
    <property type="match status" value="2"/>
</dbReference>
<feature type="domain" description="DUF397" evidence="1">
    <location>
        <begin position="11"/>
        <end position="29"/>
    </location>
</feature>
<name>A0A263CXH9_9PSEU</name>
<dbReference type="AlphaFoldDB" id="A0A263CXH9"/>
<dbReference type="EMBL" id="NKYE01000026">
    <property type="protein sequence ID" value="OZM70036.1"/>
    <property type="molecule type" value="Genomic_DNA"/>
</dbReference>
<dbReference type="RefSeq" id="WP_094866050.1">
    <property type="nucleotide sequence ID" value="NZ_NKYE01000026.1"/>
</dbReference>
<accession>A0A263CXH9</accession>
<evidence type="ECO:0000259" key="1">
    <source>
        <dbReference type="Pfam" id="PF04149"/>
    </source>
</evidence>
<evidence type="ECO:0000313" key="3">
    <source>
        <dbReference type="Proteomes" id="UP000242444"/>
    </source>
</evidence>
<proteinExistence type="predicted"/>
<dbReference type="OrthoDB" id="4330022at2"/>
<sequence length="92" mass="9475">MPSVDLTAALWRKSSYSGNEGSNGNCVEVTWRKSSYSGGEGSNGDCVEVAFTGPAVAVRDSKAPAAGALAFPPAAWHAFLATQHPGTPGTHR</sequence>
<comment type="caution">
    <text evidence="2">The sequence shown here is derived from an EMBL/GenBank/DDBJ whole genome shotgun (WGS) entry which is preliminary data.</text>
</comment>
<gene>
    <name evidence="2" type="ORF">CFN78_27270</name>
</gene>
<dbReference type="InterPro" id="IPR007278">
    <property type="entry name" value="DUF397"/>
</dbReference>
<organism evidence="2 3">
    <name type="scientific">Amycolatopsis antarctica</name>
    <dbReference type="NCBI Taxonomy" id="1854586"/>
    <lineage>
        <taxon>Bacteria</taxon>
        <taxon>Bacillati</taxon>
        <taxon>Actinomycetota</taxon>
        <taxon>Actinomycetes</taxon>
        <taxon>Pseudonocardiales</taxon>
        <taxon>Pseudonocardiaceae</taxon>
        <taxon>Amycolatopsis</taxon>
    </lineage>
</organism>
<evidence type="ECO:0000313" key="2">
    <source>
        <dbReference type="EMBL" id="OZM70036.1"/>
    </source>
</evidence>